<evidence type="ECO:0000313" key="1">
    <source>
        <dbReference type="EMBL" id="KRY03525.1"/>
    </source>
</evidence>
<accession>A0A0V0YT41</accession>
<dbReference type="AlphaFoldDB" id="A0A0V0YT41"/>
<dbReference type="EMBL" id="JYDQ01002710">
    <property type="protein sequence ID" value="KRY03525.1"/>
    <property type="molecule type" value="Genomic_DNA"/>
</dbReference>
<keyword evidence="2" id="KW-1185">Reference proteome</keyword>
<comment type="caution">
    <text evidence="1">The sequence shown here is derived from an EMBL/GenBank/DDBJ whole genome shotgun (WGS) entry which is preliminary data.</text>
</comment>
<sequence>MLVKAILIQRENQQVTNCSQLFVVLEFRNNFHALIQCPLY</sequence>
<protein>
    <submittedName>
        <fullName evidence="1">Uncharacterized protein</fullName>
    </submittedName>
</protein>
<name>A0A0V0YT41_9BILA</name>
<dbReference type="Proteomes" id="UP000054783">
    <property type="component" value="Unassembled WGS sequence"/>
</dbReference>
<gene>
    <name evidence="1" type="ORF">T12_13400</name>
</gene>
<proteinExistence type="predicted"/>
<reference evidence="1 2" key="1">
    <citation type="submission" date="2015-01" db="EMBL/GenBank/DDBJ databases">
        <title>Evolution of Trichinella species and genotypes.</title>
        <authorList>
            <person name="Korhonen P.K."/>
            <person name="Edoardo P."/>
            <person name="Giuseppe L.R."/>
            <person name="Gasser R.B."/>
        </authorList>
    </citation>
    <scope>NUCLEOTIDE SEQUENCE [LARGE SCALE GENOMIC DNA]</scope>
    <source>
        <strain evidence="1">ISS2496</strain>
    </source>
</reference>
<evidence type="ECO:0000313" key="2">
    <source>
        <dbReference type="Proteomes" id="UP000054783"/>
    </source>
</evidence>
<organism evidence="1 2">
    <name type="scientific">Trichinella patagoniensis</name>
    <dbReference type="NCBI Taxonomy" id="990121"/>
    <lineage>
        <taxon>Eukaryota</taxon>
        <taxon>Metazoa</taxon>
        <taxon>Ecdysozoa</taxon>
        <taxon>Nematoda</taxon>
        <taxon>Enoplea</taxon>
        <taxon>Dorylaimia</taxon>
        <taxon>Trichinellida</taxon>
        <taxon>Trichinellidae</taxon>
        <taxon>Trichinella</taxon>
    </lineage>
</organism>